<dbReference type="RefSeq" id="WP_075584984.1">
    <property type="nucleotide sequence ID" value="NZ_MSYM01000004.1"/>
</dbReference>
<reference evidence="1 2" key="1">
    <citation type="submission" date="2017-01" db="EMBL/GenBank/DDBJ databases">
        <title>Genome sequence of Rhodoferax antarcticus ANT.BR, a psychrophilic purple nonsulfur bacterium from an Antarctic microbial mat.</title>
        <authorList>
            <person name="Baker J."/>
            <person name="Riester C."/>
            <person name="Skinner B."/>
            <person name="Newell A."/>
            <person name="Swingley W."/>
            <person name="Madigan M."/>
            <person name="Jung D."/>
            <person name="Asao M."/>
            <person name="Chen M."/>
            <person name="Loughlin P."/>
            <person name="Pan H."/>
            <person name="Lin S."/>
            <person name="Li N."/>
            <person name="Shaw J."/>
            <person name="Prado M."/>
            <person name="Sherman C."/>
            <person name="Li X."/>
            <person name="Tang J."/>
            <person name="Blankenship R."/>
            <person name="Zhao T."/>
            <person name="Touchman J."/>
            <person name="Sattley M."/>
        </authorList>
    </citation>
    <scope>NUCLEOTIDE SEQUENCE [LARGE SCALE GENOMIC DNA]</scope>
    <source>
        <strain evidence="1 2">ANT.BR</strain>
    </source>
</reference>
<sequence length="104" mass="11354">MTGLKTTDLTRAQVLAEVRAIPTDQNFVLDGIDQDDRPLTKVELQTGIVAMAKKRGRPAGSGGKEQIALRVDHDVLSAFRATGAGWQTRMNDALKDWLNTHSPV</sequence>
<dbReference type="Pfam" id="PF14384">
    <property type="entry name" value="BrnA_antitoxin"/>
    <property type="match status" value="1"/>
</dbReference>
<dbReference type="EMBL" id="MSYM01000004">
    <property type="protein sequence ID" value="OLP08334.1"/>
    <property type="molecule type" value="Genomic_DNA"/>
</dbReference>
<dbReference type="AlphaFoldDB" id="A0A1Q8YJU9"/>
<comment type="caution">
    <text evidence="1">The sequence shown here is derived from an EMBL/GenBank/DDBJ whole genome shotgun (WGS) entry which is preliminary data.</text>
</comment>
<evidence type="ECO:0000313" key="1">
    <source>
        <dbReference type="EMBL" id="OLP08334.1"/>
    </source>
</evidence>
<dbReference type="STRING" id="81479.RA876_15690"/>
<name>A0A1Q8YJU9_9BURK</name>
<evidence type="ECO:0008006" key="3">
    <source>
        <dbReference type="Google" id="ProtNLM"/>
    </source>
</evidence>
<organism evidence="1 2">
    <name type="scientific">Rhodoferax antarcticus ANT.BR</name>
    <dbReference type="NCBI Taxonomy" id="1111071"/>
    <lineage>
        <taxon>Bacteria</taxon>
        <taxon>Pseudomonadati</taxon>
        <taxon>Pseudomonadota</taxon>
        <taxon>Betaproteobacteria</taxon>
        <taxon>Burkholderiales</taxon>
        <taxon>Comamonadaceae</taxon>
        <taxon>Rhodoferax</taxon>
    </lineage>
</organism>
<accession>A0A1Q8YJU9</accession>
<keyword evidence="2" id="KW-1185">Reference proteome</keyword>
<proteinExistence type="predicted"/>
<evidence type="ECO:0000313" key="2">
    <source>
        <dbReference type="Proteomes" id="UP000185911"/>
    </source>
</evidence>
<protein>
    <recommendedName>
        <fullName evidence="3">BrnA antitoxin of type II toxin-antitoxin system</fullName>
    </recommendedName>
</protein>
<gene>
    <name evidence="1" type="ORF">BLL52_0336</name>
</gene>
<dbReference type="InterPro" id="IPR025528">
    <property type="entry name" value="BrnA_antitoxin"/>
</dbReference>
<dbReference type="Proteomes" id="UP000185911">
    <property type="component" value="Unassembled WGS sequence"/>
</dbReference>